<keyword evidence="9" id="KW-1185">Reference proteome</keyword>
<dbReference type="Proteomes" id="UP000001876">
    <property type="component" value="Unassembled WGS sequence"/>
</dbReference>
<dbReference type="AlphaFoldDB" id="C1MNZ4"/>
<protein>
    <submittedName>
        <fullName evidence="8">Predicted protein</fullName>
    </submittedName>
</protein>
<dbReference type="Gene3D" id="1.20.140.140">
    <property type="entry name" value="Calcium release-activated calcium channel protein Orai"/>
    <property type="match status" value="1"/>
</dbReference>
<sequence length="529" mass="58095">MPYRASELASEVAQAFLTALDTSLSRTYREEERSWRGEDREWRAQDMDFRVEERDWWHLEHLWRQENRKWRLEDIEQRVLENARWVWLRYAEKNRRDVEEKSEQLKSISNLSALIGGFAVVAFVELQFHDPETRPSQSEALITAYAATTALTVGLMLNSMVLCSFMLCSILRNGKTYVSEDEEAEYLYRCRRFALEFTSGDKPPLPKRSFERHWETRCEDDWRHAFRMFTCGVPVFMVNIACMAWLKFNYSYAAAGTATAVAVCATAGWARTQMNWGWHISRRYHGRGNHPGVRGGGGGRDGGCGLPFDWHARPDAVVKQPSGAGGAAAAAGAPPTPPSNANAHGGLNNPFDDDARRGPGLDAEDDADDDDDVASPEEVELERSLGLDDLTARRIASATDRAASTTSPAAGVGAGAGLPPPVRPRAEWGDARESLDRASRTSEEVKFVERTSPTARDVAARRERRASEEKTDACGGGAGGDPFEAAAAALSESARREEAEESARASLGVAQGESWNTFGGGGGGVGGAK</sequence>
<evidence type="ECO:0000256" key="2">
    <source>
        <dbReference type="ARBA" id="ARBA00008062"/>
    </source>
</evidence>
<dbReference type="PANTHER" id="PTHR31501:SF7">
    <property type="entry name" value="CALCIUM RELEASE-ACTIVATED CALCIUM CHANNEL PROTEIN 1"/>
    <property type="match status" value="1"/>
</dbReference>
<feature type="compositionally biased region" description="Low complexity" evidence="6">
    <location>
        <begin position="481"/>
        <end position="492"/>
    </location>
</feature>
<accession>C1MNZ4</accession>
<evidence type="ECO:0000256" key="7">
    <source>
        <dbReference type="SAM" id="Phobius"/>
    </source>
</evidence>
<proteinExistence type="inferred from homology"/>
<dbReference type="InterPro" id="IPR012446">
    <property type="entry name" value="CRAC_channel"/>
</dbReference>
<feature type="region of interest" description="Disordered" evidence="6">
    <location>
        <begin position="317"/>
        <end position="529"/>
    </location>
</feature>
<feature type="compositionally biased region" description="Basic and acidic residues" evidence="6">
    <location>
        <begin position="458"/>
        <end position="472"/>
    </location>
</feature>
<feature type="compositionally biased region" description="Low complexity" evidence="6">
    <location>
        <begin position="393"/>
        <end position="411"/>
    </location>
</feature>
<feature type="compositionally biased region" description="Low complexity" evidence="6">
    <location>
        <begin position="327"/>
        <end position="343"/>
    </location>
</feature>
<dbReference type="STRING" id="564608.C1MNZ4"/>
<feature type="compositionally biased region" description="Basic and acidic residues" evidence="6">
    <location>
        <begin position="381"/>
        <end position="392"/>
    </location>
</feature>
<feature type="compositionally biased region" description="Basic and acidic residues" evidence="6">
    <location>
        <begin position="493"/>
        <end position="503"/>
    </location>
</feature>
<dbReference type="Pfam" id="PF07856">
    <property type="entry name" value="Orai-1"/>
    <property type="match status" value="1"/>
</dbReference>
<feature type="transmembrane region" description="Helical" evidence="7">
    <location>
        <begin position="140"/>
        <end position="167"/>
    </location>
</feature>
<feature type="compositionally biased region" description="Gly residues" evidence="6">
    <location>
        <begin position="518"/>
        <end position="529"/>
    </location>
</feature>
<feature type="compositionally biased region" description="Acidic residues" evidence="6">
    <location>
        <begin position="362"/>
        <end position="380"/>
    </location>
</feature>
<feature type="compositionally biased region" description="Basic and acidic residues" evidence="6">
    <location>
        <begin position="424"/>
        <end position="449"/>
    </location>
</feature>
<dbReference type="GO" id="GO:0016020">
    <property type="term" value="C:membrane"/>
    <property type="evidence" value="ECO:0007669"/>
    <property type="project" value="UniProtKB-SubCell"/>
</dbReference>
<evidence type="ECO:0000256" key="1">
    <source>
        <dbReference type="ARBA" id="ARBA00004141"/>
    </source>
</evidence>
<dbReference type="eggNOG" id="ENOG502S00K">
    <property type="taxonomic scope" value="Eukaryota"/>
</dbReference>
<comment type="subcellular location">
    <subcellularLocation>
        <location evidence="1">Membrane</location>
        <topology evidence="1">Multi-pass membrane protein</topology>
    </subcellularLocation>
</comment>
<name>C1MNZ4_MICPC</name>
<gene>
    <name evidence="8" type="ORF">MICPUCDRAFT_56086</name>
</gene>
<evidence type="ECO:0000256" key="4">
    <source>
        <dbReference type="ARBA" id="ARBA00022989"/>
    </source>
</evidence>
<dbReference type="KEGG" id="mpp:MICPUCDRAFT_56086"/>
<reference evidence="8 9" key="1">
    <citation type="journal article" date="2009" name="Science">
        <title>Green evolution and dynamic adaptations revealed by genomes of the marine picoeukaryotes Micromonas.</title>
        <authorList>
            <person name="Worden A.Z."/>
            <person name="Lee J.H."/>
            <person name="Mock T."/>
            <person name="Rouze P."/>
            <person name="Simmons M.P."/>
            <person name="Aerts A.L."/>
            <person name="Allen A.E."/>
            <person name="Cuvelier M.L."/>
            <person name="Derelle E."/>
            <person name="Everett M.V."/>
            <person name="Foulon E."/>
            <person name="Grimwood J."/>
            <person name="Gundlach H."/>
            <person name="Henrissat B."/>
            <person name="Napoli C."/>
            <person name="McDonald S.M."/>
            <person name="Parker M.S."/>
            <person name="Rombauts S."/>
            <person name="Salamov A."/>
            <person name="Von Dassow P."/>
            <person name="Badger J.H."/>
            <person name="Coutinho P.M."/>
            <person name="Demir E."/>
            <person name="Dubchak I."/>
            <person name="Gentemann C."/>
            <person name="Eikrem W."/>
            <person name="Gready J.E."/>
            <person name="John U."/>
            <person name="Lanier W."/>
            <person name="Lindquist E.A."/>
            <person name="Lucas S."/>
            <person name="Mayer K.F."/>
            <person name="Moreau H."/>
            <person name="Not F."/>
            <person name="Otillar R."/>
            <person name="Panaud O."/>
            <person name="Pangilinan J."/>
            <person name="Paulsen I."/>
            <person name="Piegu B."/>
            <person name="Poliakov A."/>
            <person name="Robbens S."/>
            <person name="Schmutz J."/>
            <person name="Toulza E."/>
            <person name="Wyss T."/>
            <person name="Zelensky A."/>
            <person name="Zhou K."/>
            <person name="Armbrust E.V."/>
            <person name="Bhattacharya D."/>
            <person name="Goodenough U.W."/>
            <person name="Van de Peer Y."/>
            <person name="Grigoriev I.V."/>
        </authorList>
    </citation>
    <scope>NUCLEOTIDE SEQUENCE [LARGE SCALE GENOMIC DNA]</scope>
    <source>
        <strain evidence="8 9">CCMP1545</strain>
    </source>
</reference>
<feature type="transmembrane region" description="Helical" evidence="7">
    <location>
        <begin position="111"/>
        <end position="128"/>
    </location>
</feature>
<keyword evidence="5 7" id="KW-0472">Membrane</keyword>
<dbReference type="GeneID" id="9682637"/>
<comment type="similarity">
    <text evidence="2">Belongs to the Orai family.</text>
</comment>
<dbReference type="OMA" id="VEERDWW"/>
<evidence type="ECO:0000313" key="9">
    <source>
        <dbReference type="Proteomes" id="UP000001876"/>
    </source>
</evidence>
<evidence type="ECO:0000256" key="3">
    <source>
        <dbReference type="ARBA" id="ARBA00022692"/>
    </source>
</evidence>
<dbReference type="EMBL" id="GG663737">
    <property type="protein sequence ID" value="EEH58374.1"/>
    <property type="molecule type" value="Genomic_DNA"/>
</dbReference>
<dbReference type="OrthoDB" id="61124at2759"/>
<dbReference type="RefSeq" id="XP_003056729.1">
    <property type="nucleotide sequence ID" value="XM_003056683.1"/>
</dbReference>
<evidence type="ECO:0000313" key="8">
    <source>
        <dbReference type="EMBL" id="EEH58374.1"/>
    </source>
</evidence>
<dbReference type="PANTHER" id="PTHR31501">
    <property type="entry name" value="CALCIUM RELEASE-ACTIVATED CALCIUM CHANNEL PROTEIN 1"/>
    <property type="match status" value="1"/>
</dbReference>
<feature type="transmembrane region" description="Helical" evidence="7">
    <location>
        <begin position="252"/>
        <end position="270"/>
    </location>
</feature>
<evidence type="ECO:0000256" key="6">
    <source>
        <dbReference type="SAM" id="MobiDB-lite"/>
    </source>
</evidence>
<dbReference type="InterPro" id="IPR038350">
    <property type="entry name" value="Orai_sf"/>
</dbReference>
<keyword evidence="4 7" id="KW-1133">Transmembrane helix</keyword>
<organism evidence="9">
    <name type="scientific">Micromonas pusilla (strain CCMP1545)</name>
    <name type="common">Picoplanktonic green alga</name>
    <dbReference type="NCBI Taxonomy" id="564608"/>
    <lineage>
        <taxon>Eukaryota</taxon>
        <taxon>Viridiplantae</taxon>
        <taxon>Chlorophyta</taxon>
        <taxon>Mamiellophyceae</taxon>
        <taxon>Mamiellales</taxon>
        <taxon>Mamiellaceae</taxon>
        <taxon>Micromonas</taxon>
    </lineage>
</organism>
<keyword evidence="3 7" id="KW-0812">Transmembrane</keyword>
<evidence type="ECO:0000256" key="5">
    <source>
        <dbReference type="ARBA" id="ARBA00023136"/>
    </source>
</evidence>